<dbReference type="EC" id="3.5.3.18" evidence="3"/>
<dbReference type="InterPro" id="IPR033199">
    <property type="entry name" value="DDAH-like"/>
</dbReference>
<keyword evidence="2 3" id="KW-0378">Hydrolase</keyword>
<dbReference type="GO" id="GO:0016403">
    <property type="term" value="F:dimethylargininase activity"/>
    <property type="evidence" value="ECO:0007669"/>
    <property type="project" value="UniProtKB-EC"/>
</dbReference>
<evidence type="ECO:0000256" key="1">
    <source>
        <dbReference type="ARBA" id="ARBA00008532"/>
    </source>
</evidence>
<evidence type="ECO:0000313" key="4">
    <source>
        <dbReference type="Proteomes" id="UP001596484"/>
    </source>
</evidence>
<organism evidence="3 4">
    <name type="scientific">Rhodococcus daqingensis</name>
    <dbReference type="NCBI Taxonomy" id="2479363"/>
    <lineage>
        <taxon>Bacteria</taxon>
        <taxon>Bacillati</taxon>
        <taxon>Actinomycetota</taxon>
        <taxon>Actinomycetes</taxon>
        <taxon>Mycobacteriales</taxon>
        <taxon>Nocardiaceae</taxon>
        <taxon>Rhodococcus</taxon>
    </lineage>
</organism>
<reference evidence="4" key="1">
    <citation type="journal article" date="2019" name="Int. J. Syst. Evol. Microbiol.">
        <title>The Global Catalogue of Microorganisms (GCM) 10K type strain sequencing project: providing services to taxonomists for standard genome sequencing and annotation.</title>
        <authorList>
            <consortium name="The Broad Institute Genomics Platform"/>
            <consortium name="The Broad Institute Genome Sequencing Center for Infectious Disease"/>
            <person name="Wu L."/>
            <person name="Ma J."/>
        </authorList>
    </citation>
    <scope>NUCLEOTIDE SEQUENCE [LARGE SCALE GENOMIC DNA]</scope>
    <source>
        <strain evidence="4">ICMP 19430</strain>
    </source>
</reference>
<dbReference type="Proteomes" id="UP001596484">
    <property type="component" value="Unassembled WGS sequence"/>
</dbReference>
<keyword evidence="4" id="KW-1185">Reference proteome</keyword>
<dbReference type="NCBIfam" id="NF045659">
    <property type="entry name" value="DiMArgaseDdahMtb"/>
    <property type="match status" value="1"/>
</dbReference>
<accession>A0ABW2RX01</accession>
<comment type="caution">
    <text evidence="3">The sequence shown here is derived from an EMBL/GenBank/DDBJ whole genome shotgun (WGS) entry which is preliminary data.</text>
</comment>
<dbReference type="SUPFAM" id="SSF55909">
    <property type="entry name" value="Pentein"/>
    <property type="match status" value="1"/>
</dbReference>
<evidence type="ECO:0000256" key="2">
    <source>
        <dbReference type="ARBA" id="ARBA00022801"/>
    </source>
</evidence>
<dbReference type="EMBL" id="JBHTCS010000009">
    <property type="protein sequence ID" value="MFC7447773.1"/>
    <property type="molecule type" value="Genomic_DNA"/>
</dbReference>
<protein>
    <submittedName>
        <fullName evidence="3">Dimethylargininase</fullName>
        <ecNumber evidence="3">3.5.3.18</ecNumber>
    </submittedName>
</protein>
<proteinExistence type="inferred from homology"/>
<comment type="similarity">
    <text evidence="1">Belongs to the DDAH family.</text>
</comment>
<gene>
    <name evidence="3" type="primary">ddaH</name>
    <name evidence="3" type="ORF">ACFQS9_07700</name>
</gene>
<name>A0ABW2RX01_9NOCA</name>
<dbReference type="Gene3D" id="3.75.10.10">
    <property type="entry name" value="L-arginine/glycine Amidinotransferase, Chain A"/>
    <property type="match status" value="1"/>
</dbReference>
<dbReference type="PANTHER" id="PTHR12737:SF9">
    <property type="entry name" value="DIMETHYLARGININASE"/>
    <property type="match status" value="1"/>
</dbReference>
<evidence type="ECO:0000313" key="3">
    <source>
        <dbReference type="EMBL" id="MFC7447773.1"/>
    </source>
</evidence>
<dbReference type="PANTHER" id="PTHR12737">
    <property type="entry name" value="DIMETHYLARGININE DIMETHYLAMINOHYDROLASE"/>
    <property type="match status" value="1"/>
</dbReference>
<sequence>MTQTAGADSGPTDARVARPRSYLMCPPTFFDVVYSINEWMRPEEPVDTVLAMSQWEHLVGTYRRLGHEVLTIDPVPGLPDMVFVTDSGLVIDGVALGARYRTAQRAAEADHVLRWFRANGLRRPTRPRYVNEGEGDLLVVGDIVCAGTGFRTDERAHAEVARHLVRRVVTLRLIDPRYYHLNTALGVLDDRTIAYLPQAFAPESLTVLRELFPDAIIAAEADTEWLGLNLVSDGLNVVLPGQAHRLADQLADRGYVPVPVDFSEFLKSGGGIKCCTLELRGFRELKASR</sequence>
<dbReference type="RefSeq" id="WP_378403111.1">
    <property type="nucleotide sequence ID" value="NZ_JBHTCS010000009.1"/>
</dbReference>